<dbReference type="InterPro" id="IPR011009">
    <property type="entry name" value="Kinase-like_dom_sf"/>
</dbReference>
<accession>A0A6S7H778</accession>
<dbReference type="Gene3D" id="1.10.510.10">
    <property type="entry name" value="Transferase(Phosphotransferase) domain 1"/>
    <property type="match status" value="1"/>
</dbReference>
<proteinExistence type="predicted"/>
<comment type="caution">
    <text evidence="1">The sequence shown here is derived from an EMBL/GenBank/DDBJ whole genome shotgun (WGS) entry which is preliminary data.</text>
</comment>
<protein>
    <submittedName>
        <fullName evidence="1">Uncharacterized protein</fullName>
    </submittedName>
</protein>
<evidence type="ECO:0000313" key="1">
    <source>
        <dbReference type="EMBL" id="CAB4000149.1"/>
    </source>
</evidence>
<sequence>MTNCWKVDPKHRPTFSEIWQDLNDMLSDDETPYIKVYQVKEEGLQTTTEPSEVKMKERHVTA</sequence>
<reference evidence="1" key="1">
    <citation type="submission" date="2020-04" db="EMBL/GenBank/DDBJ databases">
        <authorList>
            <person name="Alioto T."/>
            <person name="Alioto T."/>
            <person name="Gomez Garrido J."/>
        </authorList>
    </citation>
    <scope>NUCLEOTIDE SEQUENCE</scope>
    <source>
        <strain evidence="1">A484AB</strain>
    </source>
</reference>
<dbReference type="SUPFAM" id="SSF56112">
    <property type="entry name" value="Protein kinase-like (PK-like)"/>
    <property type="match status" value="1"/>
</dbReference>
<gene>
    <name evidence="1" type="ORF">PACLA_8A027601</name>
</gene>
<name>A0A6S7H778_PARCT</name>
<dbReference type="Proteomes" id="UP001152795">
    <property type="component" value="Unassembled WGS sequence"/>
</dbReference>
<organism evidence="1 2">
    <name type="scientific">Paramuricea clavata</name>
    <name type="common">Red gorgonian</name>
    <name type="synonym">Violescent sea-whip</name>
    <dbReference type="NCBI Taxonomy" id="317549"/>
    <lineage>
        <taxon>Eukaryota</taxon>
        <taxon>Metazoa</taxon>
        <taxon>Cnidaria</taxon>
        <taxon>Anthozoa</taxon>
        <taxon>Octocorallia</taxon>
        <taxon>Malacalcyonacea</taxon>
        <taxon>Plexauridae</taxon>
        <taxon>Paramuricea</taxon>
    </lineage>
</organism>
<dbReference type="EMBL" id="CACRXK020003765">
    <property type="protein sequence ID" value="CAB4000149.1"/>
    <property type="molecule type" value="Genomic_DNA"/>
</dbReference>
<dbReference type="AlphaFoldDB" id="A0A6S7H778"/>
<evidence type="ECO:0000313" key="2">
    <source>
        <dbReference type="Proteomes" id="UP001152795"/>
    </source>
</evidence>
<keyword evidence="2" id="KW-1185">Reference proteome</keyword>
<dbReference type="OrthoDB" id="5945731at2759"/>